<keyword evidence="1 6" id="KW-0597">Phosphoprotein</keyword>
<dbReference type="KEGG" id="aal:EP13_10365"/>
<dbReference type="SMART" id="SM00448">
    <property type="entry name" value="REC"/>
    <property type="match status" value="1"/>
</dbReference>
<evidence type="ECO:0000259" key="7">
    <source>
        <dbReference type="PROSITE" id="PS50043"/>
    </source>
</evidence>
<dbReference type="EMBL" id="CP008849">
    <property type="protein sequence ID" value="AIF99050.1"/>
    <property type="molecule type" value="Genomic_DNA"/>
</dbReference>
<dbReference type="PROSITE" id="PS50043">
    <property type="entry name" value="HTH_LUXR_2"/>
    <property type="match status" value="1"/>
</dbReference>
<organism evidence="9 11">
    <name type="scientific">Alteromonas australica</name>
    <dbReference type="NCBI Taxonomy" id="589873"/>
    <lineage>
        <taxon>Bacteria</taxon>
        <taxon>Pseudomonadati</taxon>
        <taxon>Pseudomonadota</taxon>
        <taxon>Gammaproteobacteria</taxon>
        <taxon>Alteromonadales</taxon>
        <taxon>Alteromonadaceae</taxon>
        <taxon>Alteromonas/Salinimonas group</taxon>
        <taxon>Alteromonas</taxon>
    </lineage>
</organism>
<dbReference type="NCBIfam" id="NF007018">
    <property type="entry name" value="PRK09483.1"/>
    <property type="match status" value="1"/>
</dbReference>
<dbReference type="SUPFAM" id="SSF52172">
    <property type="entry name" value="CheY-like"/>
    <property type="match status" value="1"/>
</dbReference>
<dbReference type="PANTHER" id="PTHR43214:SF3">
    <property type="entry name" value="RESPONSE REGULATOR UVRY"/>
    <property type="match status" value="1"/>
</dbReference>
<dbReference type="InterPro" id="IPR011006">
    <property type="entry name" value="CheY-like_superfamily"/>
</dbReference>
<keyword evidence="4" id="KW-0238">DNA-binding</keyword>
<keyword evidence="5" id="KW-0804">Transcription</keyword>
<dbReference type="RefSeq" id="WP_044057190.1">
    <property type="nucleotide sequence ID" value="NZ_CAJXAX010000048.1"/>
</dbReference>
<dbReference type="PROSITE" id="PS00622">
    <property type="entry name" value="HTH_LUXR_1"/>
    <property type="match status" value="1"/>
</dbReference>
<dbReference type="InterPro" id="IPR000792">
    <property type="entry name" value="Tscrpt_reg_LuxR_C"/>
</dbReference>
<evidence type="ECO:0000313" key="10">
    <source>
        <dbReference type="EMBL" id="HBU52150.1"/>
    </source>
</evidence>
<dbReference type="SUPFAM" id="SSF46894">
    <property type="entry name" value="C-terminal effector domain of the bipartite response regulators"/>
    <property type="match status" value="1"/>
</dbReference>
<dbReference type="Pfam" id="PF00072">
    <property type="entry name" value="Response_reg"/>
    <property type="match status" value="1"/>
</dbReference>
<dbReference type="Gene3D" id="3.40.50.2300">
    <property type="match status" value="1"/>
</dbReference>
<evidence type="ECO:0000256" key="3">
    <source>
        <dbReference type="ARBA" id="ARBA00023015"/>
    </source>
</evidence>
<dbReference type="OrthoDB" id="9796655at2"/>
<reference evidence="9 11" key="1">
    <citation type="submission" date="2014-06" db="EMBL/GenBank/DDBJ databases">
        <title>Genomes of Alteromonas australica, a world apart.</title>
        <authorList>
            <person name="Gonzaga A."/>
            <person name="Lopez-Perez M."/>
            <person name="Rodriguez-Valera F."/>
        </authorList>
    </citation>
    <scope>NUCLEOTIDE SEQUENCE [LARGE SCALE GENOMIC DNA]</scope>
    <source>
        <strain evidence="9 11">H 17</strain>
    </source>
</reference>
<evidence type="ECO:0000256" key="2">
    <source>
        <dbReference type="ARBA" id="ARBA00023012"/>
    </source>
</evidence>
<dbReference type="Pfam" id="PF00196">
    <property type="entry name" value="GerE"/>
    <property type="match status" value="1"/>
</dbReference>
<reference evidence="10 12" key="2">
    <citation type="journal article" date="2018" name="Nat. Biotechnol.">
        <title>A standardized bacterial taxonomy based on genome phylogeny substantially revises the tree of life.</title>
        <authorList>
            <person name="Parks D.H."/>
            <person name="Chuvochina M."/>
            <person name="Waite D.W."/>
            <person name="Rinke C."/>
            <person name="Skarshewski A."/>
            <person name="Chaumeil P.A."/>
            <person name="Hugenholtz P."/>
        </authorList>
    </citation>
    <scope>NUCLEOTIDE SEQUENCE [LARGE SCALE GENOMIC DNA]</scope>
    <source>
        <strain evidence="10">UBA11621</strain>
    </source>
</reference>
<proteinExistence type="predicted"/>
<evidence type="ECO:0000256" key="5">
    <source>
        <dbReference type="ARBA" id="ARBA00023163"/>
    </source>
</evidence>
<dbReference type="GO" id="GO:0006355">
    <property type="term" value="P:regulation of DNA-templated transcription"/>
    <property type="evidence" value="ECO:0007669"/>
    <property type="project" value="InterPro"/>
</dbReference>
<dbReference type="Proteomes" id="UP000056090">
    <property type="component" value="Chromosome"/>
</dbReference>
<keyword evidence="11" id="KW-1185">Reference proteome</keyword>
<evidence type="ECO:0000256" key="1">
    <source>
        <dbReference type="ARBA" id="ARBA00022553"/>
    </source>
</evidence>
<evidence type="ECO:0000313" key="9">
    <source>
        <dbReference type="EMBL" id="AIF99050.1"/>
    </source>
</evidence>
<dbReference type="PANTHER" id="PTHR43214">
    <property type="entry name" value="TWO-COMPONENT RESPONSE REGULATOR"/>
    <property type="match status" value="1"/>
</dbReference>
<accession>A0A075P233</accession>
<dbReference type="GO" id="GO:0000160">
    <property type="term" value="P:phosphorelay signal transduction system"/>
    <property type="evidence" value="ECO:0007669"/>
    <property type="project" value="UniProtKB-KW"/>
</dbReference>
<dbReference type="InterPro" id="IPR039420">
    <property type="entry name" value="WalR-like"/>
</dbReference>
<protein>
    <submittedName>
        <fullName evidence="9 10">Response regulator</fullName>
    </submittedName>
</protein>
<dbReference type="EMBL" id="DONK01000198">
    <property type="protein sequence ID" value="HBU52150.1"/>
    <property type="molecule type" value="Genomic_DNA"/>
</dbReference>
<sequence>MIKIILADDHDLVRTGIRRILEDESEFSVIAEAKNGEEAVQLCRKNAPDVVLMDVNMPGIGGLEATKRIVRMSENTRVVCVSMVKESPIPMQVMNAGAFGFLTKDAEPEEVIRAIYKVAAGQKYLDNEIAHSIAIDKLSPSSENPFNELSSRELSIALRLTKGQRVPDIANELSINAKTVNTYRYRMFDKLGVTTDVELTHLALRHKLIDSNLL</sequence>
<dbReference type="InterPro" id="IPR016032">
    <property type="entry name" value="Sig_transdc_resp-reg_C-effctor"/>
</dbReference>
<evidence type="ECO:0000313" key="12">
    <source>
        <dbReference type="Proteomes" id="UP000264779"/>
    </source>
</evidence>
<name>A0A075P233_9ALTE</name>
<dbReference type="PATRIC" id="fig|589873.4.peg.2372"/>
<feature type="domain" description="Response regulatory" evidence="8">
    <location>
        <begin position="3"/>
        <end position="119"/>
    </location>
</feature>
<feature type="domain" description="HTH luxR-type" evidence="7">
    <location>
        <begin position="142"/>
        <end position="207"/>
    </location>
</feature>
<dbReference type="GO" id="GO:0003677">
    <property type="term" value="F:DNA binding"/>
    <property type="evidence" value="ECO:0007669"/>
    <property type="project" value="UniProtKB-KW"/>
</dbReference>
<feature type="modified residue" description="4-aspartylphosphate" evidence="6">
    <location>
        <position position="54"/>
    </location>
</feature>
<gene>
    <name evidence="9" type="primary">sirA</name>
    <name evidence="10" type="ORF">DEB45_12895</name>
    <name evidence="9" type="ORF">EP13_10365</name>
</gene>
<dbReference type="InterPro" id="IPR001789">
    <property type="entry name" value="Sig_transdc_resp-reg_receiver"/>
</dbReference>
<keyword evidence="2" id="KW-0902">Two-component regulatory system</keyword>
<dbReference type="CDD" id="cd17535">
    <property type="entry name" value="REC_NarL-like"/>
    <property type="match status" value="1"/>
</dbReference>
<evidence type="ECO:0000259" key="8">
    <source>
        <dbReference type="PROSITE" id="PS50110"/>
    </source>
</evidence>
<dbReference type="PROSITE" id="PS50110">
    <property type="entry name" value="RESPONSE_REGULATORY"/>
    <property type="match status" value="1"/>
</dbReference>
<dbReference type="SMART" id="SM00421">
    <property type="entry name" value="HTH_LUXR"/>
    <property type="match status" value="1"/>
</dbReference>
<dbReference type="InterPro" id="IPR058245">
    <property type="entry name" value="NreC/VraR/RcsB-like_REC"/>
</dbReference>
<evidence type="ECO:0000313" key="11">
    <source>
        <dbReference type="Proteomes" id="UP000056090"/>
    </source>
</evidence>
<dbReference type="CDD" id="cd06170">
    <property type="entry name" value="LuxR_C_like"/>
    <property type="match status" value="1"/>
</dbReference>
<dbReference type="GeneID" id="78255308"/>
<dbReference type="KEGG" id="aaus:EP12_11010"/>
<dbReference type="Proteomes" id="UP000264779">
    <property type="component" value="Unassembled WGS sequence"/>
</dbReference>
<dbReference type="AlphaFoldDB" id="A0A075P233"/>
<keyword evidence="3" id="KW-0805">Transcription regulation</keyword>
<dbReference type="eggNOG" id="COG2197">
    <property type="taxonomic scope" value="Bacteria"/>
</dbReference>
<evidence type="ECO:0000256" key="4">
    <source>
        <dbReference type="ARBA" id="ARBA00023125"/>
    </source>
</evidence>
<evidence type="ECO:0000256" key="6">
    <source>
        <dbReference type="PROSITE-ProRule" id="PRU00169"/>
    </source>
</evidence>
<dbReference type="PRINTS" id="PR00038">
    <property type="entry name" value="HTHLUXR"/>
</dbReference>